<dbReference type="EMBL" id="JBHUGD010000001">
    <property type="protein sequence ID" value="MFD1945469.1"/>
    <property type="molecule type" value="Genomic_DNA"/>
</dbReference>
<dbReference type="Proteomes" id="UP001597351">
    <property type="component" value="Unassembled WGS sequence"/>
</dbReference>
<dbReference type="CDD" id="cd06127">
    <property type="entry name" value="DEDDh"/>
    <property type="match status" value="1"/>
</dbReference>
<dbReference type="PANTHER" id="PTHR30231">
    <property type="entry name" value="DNA POLYMERASE III SUBUNIT EPSILON"/>
    <property type="match status" value="1"/>
</dbReference>
<evidence type="ECO:0000256" key="1">
    <source>
        <dbReference type="ARBA" id="ARBA00022722"/>
    </source>
</evidence>
<dbReference type="SUPFAM" id="SSF53098">
    <property type="entry name" value="Ribonuclease H-like"/>
    <property type="match status" value="1"/>
</dbReference>
<dbReference type="Gene3D" id="3.30.420.10">
    <property type="entry name" value="Ribonuclease H-like superfamily/Ribonuclease H"/>
    <property type="match status" value="1"/>
</dbReference>
<evidence type="ECO:0000259" key="4">
    <source>
        <dbReference type="SMART" id="SM00479"/>
    </source>
</evidence>
<name>A0ABW4TIN6_9ACTN</name>
<accession>A0ABW4TIN6</accession>
<dbReference type="SMART" id="SM00479">
    <property type="entry name" value="EXOIII"/>
    <property type="match status" value="1"/>
</dbReference>
<dbReference type="PANTHER" id="PTHR30231:SF4">
    <property type="entry name" value="PROTEIN NEN2"/>
    <property type="match status" value="1"/>
</dbReference>
<organism evidence="5 6">
    <name type="scientific">Nocardioides aestuarii</name>
    <dbReference type="NCBI Taxonomy" id="252231"/>
    <lineage>
        <taxon>Bacteria</taxon>
        <taxon>Bacillati</taxon>
        <taxon>Actinomycetota</taxon>
        <taxon>Actinomycetes</taxon>
        <taxon>Propionibacteriales</taxon>
        <taxon>Nocardioidaceae</taxon>
        <taxon>Nocardioides</taxon>
    </lineage>
</organism>
<comment type="caution">
    <text evidence="5">The sequence shown here is derived from an EMBL/GenBank/DDBJ whole genome shotgun (WGS) entry which is preliminary data.</text>
</comment>
<proteinExistence type="predicted"/>
<keyword evidence="2" id="KW-0378">Hydrolase</keyword>
<evidence type="ECO:0000313" key="5">
    <source>
        <dbReference type="EMBL" id="MFD1945469.1"/>
    </source>
</evidence>
<gene>
    <name evidence="5" type="ORF">ACFSDE_01595</name>
</gene>
<sequence>MTPDDRTPVADLPLLAVDLETTGLSFAHDSILSVGVVPVDGGRIDLGGARRWLVAHDEPGDAVTVHGLTHDDLEGGRPLPEVLADLREALAGRVMVAHHAPFETGFLRTAWRRIDEEPPPLTAVCTLRLQRRVLARAGVHEPPRGALRLWQARARFGLPAVRAHDALGDALASAELYLAQVAELGEGRSLVLGDVRLRTPPRWRRRLRRWWWRLRRRLSAGSR</sequence>
<keyword evidence="6" id="KW-1185">Reference proteome</keyword>
<evidence type="ECO:0000256" key="2">
    <source>
        <dbReference type="ARBA" id="ARBA00022801"/>
    </source>
</evidence>
<feature type="domain" description="Exonuclease" evidence="4">
    <location>
        <begin position="13"/>
        <end position="186"/>
    </location>
</feature>
<protein>
    <submittedName>
        <fullName evidence="5">Exonuclease domain-containing protein</fullName>
    </submittedName>
</protein>
<dbReference type="Pfam" id="PF00929">
    <property type="entry name" value="RNase_T"/>
    <property type="match status" value="1"/>
</dbReference>
<evidence type="ECO:0000256" key="3">
    <source>
        <dbReference type="ARBA" id="ARBA00022839"/>
    </source>
</evidence>
<evidence type="ECO:0000313" key="6">
    <source>
        <dbReference type="Proteomes" id="UP001597351"/>
    </source>
</evidence>
<dbReference type="GO" id="GO:0004527">
    <property type="term" value="F:exonuclease activity"/>
    <property type="evidence" value="ECO:0007669"/>
    <property type="project" value="UniProtKB-KW"/>
</dbReference>
<dbReference type="InterPro" id="IPR013520">
    <property type="entry name" value="Ribonucl_H"/>
</dbReference>
<dbReference type="InterPro" id="IPR036397">
    <property type="entry name" value="RNaseH_sf"/>
</dbReference>
<dbReference type="RefSeq" id="WP_343915634.1">
    <property type="nucleotide sequence ID" value="NZ_BAAAJT010000002.1"/>
</dbReference>
<dbReference type="InterPro" id="IPR012337">
    <property type="entry name" value="RNaseH-like_sf"/>
</dbReference>
<reference evidence="6" key="1">
    <citation type="journal article" date="2019" name="Int. J. Syst. Evol. Microbiol.">
        <title>The Global Catalogue of Microorganisms (GCM) 10K type strain sequencing project: providing services to taxonomists for standard genome sequencing and annotation.</title>
        <authorList>
            <consortium name="The Broad Institute Genomics Platform"/>
            <consortium name="The Broad Institute Genome Sequencing Center for Infectious Disease"/>
            <person name="Wu L."/>
            <person name="Ma J."/>
        </authorList>
    </citation>
    <scope>NUCLEOTIDE SEQUENCE [LARGE SCALE GENOMIC DNA]</scope>
    <source>
        <strain evidence="6">CGMCC 1.12477</strain>
    </source>
</reference>
<keyword evidence="3 5" id="KW-0269">Exonuclease</keyword>
<keyword evidence="1" id="KW-0540">Nuclease</keyword>